<dbReference type="GO" id="GO:0008270">
    <property type="term" value="F:zinc ion binding"/>
    <property type="evidence" value="ECO:0007669"/>
    <property type="project" value="UniProtKB-KW"/>
</dbReference>
<evidence type="ECO:0000256" key="5">
    <source>
        <dbReference type="PROSITE-ProRule" id="PRU00175"/>
    </source>
</evidence>
<dbReference type="CDD" id="cd16545">
    <property type="entry name" value="RING-HC_RNF141"/>
    <property type="match status" value="1"/>
</dbReference>
<sequence length="256" mass="29311">MGQTITNHIEELKDDVMKEAHIFKEVIDITHEDFLQKVREVNKICYNLIQCEGRCLRFFIKKNTDSTFLWKQTVKIACMRVNITEDSAALFCDESVDEESLSNILAISNKEIEVHKLLSLRQFLLAYNMIIYHSSCIQKGDESSSEARNNECSAVRPISTSMLLNKIINETDIETDTEECIICMERKPEITLPCAHAYCLFCIEQWNVSNKTCPVCRAAMESTDDSWVTPEIPETSEVNEEIKKAVKALTLKLPES</sequence>
<evidence type="ECO:0000256" key="2">
    <source>
        <dbReference type="ARBA" id="ARBA00022723"/>
    </source>
</evidence>
<dbReference type="PROSITE" id="PS00518">
    <property type="entry name" value="ZF_RING_1"/>
    <property type="match status" value="1"/>
</dbReference>
<dbReference type="SUPFAM" id="SSF57850">
    <property type="entry name" value="RING/U-box"/>
    <property type="match status" value="1"/>
</dbReference>
<evidence type="ECO:0000313" key="8">
    <source>
        <dbReference type="Proteomes" id="UP000807504"/>
    </source>
</evidence>
<dbReference type="PROSITE" id="PS50089">
    <property type="entry name" value="ZF_RING_2"/>
    <property type="match status" value="1"/>
</dbReference>
<dbReference type="InterPro" id="IPR017907">
    <property type="entry name" value="Znf_RING_CS"/>
</dbReference>
<organism evidence="7 8">
    <name type="scientific">Argiope bruennichi</name>
    <name type="common">Wasp spider</name>
    <name type="synonym">Aranea bruennichi</name>
    <dbReference type="NCBI Taxonomy" id="94029"/>
    <lineage>
        <taxon>Eukaryota</taxon>
        <taxon>Metazoa</taxon>
        <taxon>Ecdysozoa</taxon>
        <taxon>Arthropoda</taxon>
        <taxon>Chelicerata</taxon>
        <taxon>Arachnida</taxon>
        <taxon>Araneae</taxon>
        <taxon>Araneomorphae</taxon>
        <taxon>Entelegynae</taxon>
        <taxon>Araneoidea</taxon>
        <taxon>Araneidae</taxon>
        <taxon>Argiope</taxon>
    </lineage>
</organism>
<protein>
    <recommendedName>
        <fullName evidence="1">RING finger protein 141</fullName>
    </recommendedName>
</protein>
<dbReference type="InterPro" id="IPR043400">
    <property type="entry name" value="RING-HC_RNF141"/>
</dbReference>
<name>A0A8T0G068_ARGBR</name>
<evidence type="ECO:0000256" key="1">
    <source>
        <dbReference type="ARBA" id="ARBA00022017"/>
    </source>
</evidence>
<dbReference type="PANTHER" id="PTHR12109:SF3">
    <property type="entry name" value="RING FINGER PROTEIN 141"/>
    <property type="match status" value="1"/>
</dbReference>
<dbReference type="EMBL" id="JABXBU010000002">
    <property type="protein sequence ID" value="KAF8794553.1"/>
    <property type="molecule type" value="Genomic_DNA"/>
</dbReference>
<reference evidence="7" key="1">
    <citation type="journal article" date="2020" name="bioRxiv">
        <title>Chromosome-level reference genome of the European wasp spider Argiope bruennichi: a resource for studies on range expansion and evolutionary adaptation.</title>
        <authorList>
            <person name="Sheffer M.M."/>
            <person name="Hoppe A."/>
            <person name="Krehenwinkel H."/>
            <person name="Uhl G."/>
            <person name="Kuss A.W."/>
            <person name="Jensen L."/>
            <person name="Jensen C."/>
            <person name="Gillespie R.G."/>
            <person name="Hoff K.J."/>
            <person name="Prost S."/>
        </authorList>
    </citation>
    <scope>NUCLEOTIDE SEQUENCE</scope>
</reference>
<dbReference type="InterPro" id="IPR001841">
    <property type="entry name" value="Znf_RING"/>
</dbReference>
<keyword evidence="8" id="KW-1185">Reference proteome</keyword>
<dbReference type="PANTHER" id="PTHR12109">
    <property type="entry name" value="RING FINGER PROTEIN 141-RELATED"/>
    <property type="match status" value="1"/>
</dbReference>
<evidence type="ECO:0000256" key="3">
    <source>
        <dbReference type="ARBA" id="ARBA00022771"/>
    </source>
</evidence>
<dbReference type="Proteomes" id="UP000807504">
    <property type="component" value="Unassembled WGS sequence"/>
</dbReference>
<dbReference type="Gene3D" id="3.30.40.10">
    <property type="entry name" value="Zinc/RING finger domain, C3HC4 (zinc finger)"/>
    <property type="match status" value="1"/>
</dbReference>
<feature type="domain" description="RING-type" evidence="6">
    <location>
        <begin position="180"/>
        <end position="217"/>
    </location>
</feature>
<proteinExistence type="predicted"/>
<keyword evidence="2" id="KW-0479">Metal-binding</keyword>
<dbReference type="InterPro" id="IPR047126">
    <property type="entry name" value="RNF141-like"/>
</dbReference>
<evidence type="ECO:0000259" key="6">
    <source>
        <dbReference type="PROSITE" id="PS50089"/>
    </source>
</evidence>
<evidence type="ECO:0000256" key="4">
    <source>
        <dbReference type="ARBA" id="ARBA00022833"/>
    </source>
</evidence>
<dbReference type="GO" id="GO:0051865">
    <property type="term" value="P:protein autoubiquitination"/>
    <property type="evidence" value="ECO:0007669"/>
    <property type="project" value="TreeGrafter"/>
</dbReference>
<keyword evidence="3 5" id="KW-0863">Zinc-finger</keyword>
<keyword evidence="4" id="KW-0862">Zinc</keyword>
<dbReference type="AlphaFoldDB" id="A0A8T0G068"/>
<dbReference type="GO" id="GO:0004842">
    <property type="term" value="F:ubiquitin-protein transferase activity"/>
    <property type="evidence" value="ECO:0007669"/>
    <property type="project" value="TreeGrafter"/>
</dbReference>
<dbReference type="InterPro" id="IPR013083">
    <property type="entry name" value="Znf_RING/FYVE/PHD"/>
</dbReference>
<dbReference type="Pfam" id="PF13920">
    <property type="entry name" value="zf-C3HC4_3"/>
    <property type="match status" value="1"/>
</dbReference>
<dbReference type="SMART" id="SM00184">
    <property type="entry name" value="RING"/>
    <property type="match status" value="1"/>
</dbReference>
<reference evidence="7" key="2">
    <citation type="submission" date="2020-06" db="EMBL/GenBank/DDBJ databases">
        <authorList>
            <person name="Sheffer M."/>
        </authorList>
    </citation>
    <scope>NUCLEOTIDE SEQUENCE</scope>
</reference>
<evidence type="ECO:0000313" key="7">
    <source>
        <dbReference type="EMBL" id="KAF8794553.1"/>
    </source>
</evidence>
<gene>
    <name evidence="7" type="ORF">HNY73_002524</name>
</gene>
<accession>A0A8T0G068</accession>
<comment type="caution">
    <text evidence="7">The sequence shown here is derived from an EMBL/GenBank/DDBJ whole genome shotgun (WGS) entry which is preliminary data.</text>
</comment>